<gene>
    <name evidence="2" type="ORF">F7D31_01920</name>
</gene>
<name>A0AA90VLB8_9BACT</name>
<protein>
    <submittedName>
        <fullName evidence="2">DUF3575 domain-containing protein</fullName>
    </submittedName>
</protein>
<feature type="signal peptide" evidence="1">
    <location>
        <begin position="1"/>
        <end position="22"/>
    </location>
</feature>
<evidence type="ECO:0000256" key="1">
    <source>
        <dbReference type="SAM" id="SignalP"/>
    </source>
</evidence>
<proteinExistence type="predicted"/>
<dbReference type="RefSeq" id="WP_153137201.1">
    <property type="nucleotide sequence ID" value="NZ_JBALJY010000046.1"/>
</dbReference>
<dbReference type="Pfam" id="PF12099">
    <property type="entry name" value="DUF3575"/>
    <property type="match status" value="1"/>
</dbReference>
<comment type="caution">
    <text evidence="2">The sequence shown here is derived from an EMBL/GenBank/DDBJ whole genome shotgun (WGS) entry which is preliminary data.</text>
</comment>
<keyword evidence="1" id="KW-0732">Signal</keyword>
<evidence type="ECO:0000313" key="3">
    <source>
        <dbReference type="Proteomes" id="UP000421283"/>
    </source>
</evidence>
<reference evidence="3" key="1">
    <citation type="submission" date="2019-09" db="EMBL/GenBank/DDBJ databases">
        <title>Distinct polysaccharide growth profiles of human intestinal Prevotella copri isolates.</title>
        <authorList>
            <person name="Fehlner-Peach H."/>
            <person name="Magnabosco C."/>
            <person name="Raghavan V."/>
            <person name="Scher J.U."/>
            <person name="Tett A."/>
            <person name="Cox L.M."/>
            <person name="Gottsegen C."/>
            <person name="Watters A."/>
            <person name="Wiltshire- Gordon J.D."/>
            <person name="Segata N."/>
            <person name="Bonneau R."/>
            <person name="Littman D.R."/>
        </authorList>
    </citation>
    <scope>NUCLEOTIDE SEQUENCE [LARGE SCALE GENOMIC DNA]</scope>
    <source>
        <strain evidence="3">iAU3127</strain>
    </source>
</reference>
<dbReference type="InterPro" id="IPR021958">
    <property type="entry name" value="DUF3575"/>
</dbReference>
<organism evidence="2 3">
    <name type="scientific">Segatella copri</name>
    <dbReference type="NCBI Taxonomy" id="165179"/>
    <lineage>
        <taxon>Bacteria</taxon>
        <taxon>Pseudomonadati</taxon>
        <taxon>Bacteroidota</taxon>
        <taxon>Bacteroidia</taxon>
        <taxon>Bacteroidales</taxon>
        <taxon>Prevotellaceae</taxon>
        <taxon>Segatella</taxon>
    </lineage>
</organism>
<dbReference type="EMBL" id="VZAP01000028">
    <property type="protein sequence ID" value="MQO91444.1"/>
    <property type="molecule type" value="Genomic_DNA"/>
</dbReference>
<dbReference type="Proteomes" id="UP000421283">
    <property type="component" value="Unassembled WGS sequence"/>
</dbReference>
<dbReference type="AlphaFoldDB" id="A0AA90VLB8"/>
<feature type="chain" id="PRO_5041690245" evidence="1">
    <location>
        <begin position="23"/>
        <end position="190"/>
    </location>
</feature>
<evidence type="ECO:0000313" key="2">
    <source>
        <dbReference type="EMBL" id="MQO91444.1"/>
    </source>
</evidence>
<accession>A0AA90VLB8</accession>
<sequence length="190" mass="21426">MKQKKLLIVSVLLVLAVFSSRAQKVAIKTNIPYLATSTPNLAIEVATGDKHSFSVGGGWQPWQFSDTKKLKHWLVQPELRYWTCETFNGHFFGIHALGGQFNAGGIKLPFGLFPSLRDNRYQGWAAGGGLSYGYQWVMSPRWNFELSVGVGYLYVDYKKYECRECGKPVEKSHYNYIGPTKAAISLIYCL</sequence>